<protein>
    <submittedName>
        <fullName evidence="2">Uncharacterized protein</fullName>
    </submittedName>
</protein>
<proteinExistence type="predicted"/>
<reference evidence="2" key="3">
    <citation type="submission" date="2023-05" db="EMBL/GenBank/DDBJ databases">
        <authorList>
            <person name="Smith C.H."/>
        </authorList>
    </citation>
    <scope>NUCLEOTIDE SEQUENCE</scope>
    <source>
        <strain evidence="2">CHS0354</strain>
        <tissue evidence="2">Mantle</tissue>
    </source>
</reference>
<accession>A0AAE0S6J3</accession>
<evidence type="ECO:0000256" key="1">
    <source>
        <dbReference type="SAM" id="MobiDB-lite"/>
    </source>
</evidence>
<feature type="region of interest" description="Disordered" evidence="1">
    <location>
        <begin position="1"/>
        <end position="51"/>
    </location>
</feature>
<feature type="compositionally biased region" description="Polar residues" evidence="1">
    <location>
        <begin position="25"/>
        <end position="50"/>
    </location>
</feature>
<keyword evidence="3" id="KW-1185">Reference proteome</keyword>
<reference evidence="2" key="1">
    <citation type="journal article" date="2021" name="Genome Biol. Evol.">
        <title>A High-Quality Reference Genome for a Parasitic Bivalve with Doubly Uniparental Inheritance (Bivalvia: Unionida).</title>
        <authorList>
            <person name="Smith C.H."/>
        </authorList>
    </citation>
    <scope>NUCLEOTIDE SEQUENCE</scope>
    <source>
        <strain evidence="2">CHS0354</strain>
    </source>
</reference>
<dbReference type="AlphaFoldDB" id="A0AAE0S6J3"/>
<sequence length="74" mass="7989">MKTLHLTPDVPDCTAVPDADDHENAFTTPSSPLLQSPHNTSSDANKSNPYWHTLSTLSHASTSSLNSSRGLRKT</sequence>
<evidence type="ECO:0000313" key="3">
    <source>
        <dbReference type="Proteomes" id="UP001195483"/>
    </source>
</evidence>
<gene>
    <name evidence="2" type="ORF">CHS0354_003292</name>
</gene>
<dbReference type="EMBL" id="JAEAOA010000269">
    <property type="protein sequence ID" value="KAK3586220.1"/>
    <property type="molecule type" value="Genomic_DNA"/>
</dbReference>
<name>A0AAE0S6J3_9BIVA</name>
<feature type="non-terminal residue" evidence="2">
    <location>
        <position position="74"/>
    </location>
</feature>
<reference evidence="2" key="2">
    <citation type="journal article" date="2021" name="Genome Biol. Evol.">
        <title>Developing a high-quality reference genome for a parasitic bivalve with doubly uniparental inheritance (Bivalvia: Unionida).</title>
        <authorList>
            <person name="Smith C.H."/>
        </authorList>
    </citation>
    <scope>NUCLEOTIDE SEQUENCE</scope>
    <source>
        <strain evidence="2">CHS0354</strain>
        <tissue evidence="2">Mantle</tissue>
    </source>
</reference>
<evidence type="ECO:0000313" key="2">
    <source>
        <dbReference type="EMBL" id="KAK3586220.1"/>
    </source>
</evidence>
<comment type="caution">
    <text evidence="2">The sequence shown here is derived from an EMBL/GenBank/DDBJ whole genome shotgun (WGS) entry which is preliminary data.</text>
</comment>
<dbReference type="Proteomes" id="UP001195483">
    <property type="component" value="Unassembled WGS sequence"/>
</dbReference>
<organism evidence="2 3">
    <name type="scientific">Potamilus streckersoni</name>
    <dbReference type="NCBI Taxonomy" id="2493646"/>
    <lineage>
        <taxon>Eukaryota</taxon>
        <taxon>Metazoa</taxon>
        <taxon>Spiralia</taxon>
        <taxon>Lophotrochozoa</taxon>
        <taxon>Mollusca</taxon>
        <taxon>Bivalvia</taxon>
        <taxon>Autobranchia</taxon>
        <taxon>Heteroconchia</taxon>
        <taxon>Palaeoheterodonta</taxon>
        <taxon>Unionida</taxon>
        <taxon>Unionoidea</taxon>
        <taxon>Unionidae</taxon>
        <taxon>Ambleminae</taxon>
        <taxon>Lampsilini</taxon>
        <taxon>Potamilus</taxon>
    </lineage>
</organism>